<organism evidence="1 2">
    <name type="scientific">Elysia marginata</name>
    <dbReference type="NCBI Taxonomy" id="1093978"/>
    <lineage>
        <taxon>Eukaryota</taxon>
        <taxon>Metazoa</taxon>
        <taxon>Spiralia</taxon>
        <taxon>Lophotrochozoa</taxon>
        <taxon>Mollusca</taxon>
        <taxon>Gastropoda</taxon>
        <taxon>Heterobranchia</taxon>
        <taxon>Euthyneura</taxon>
        <taxon>Panpulmonata</taxon>
        <taxon>Sacoglossa</taxon>
        <taxon>Placobranchoidea</taxon>
        <taxon>Plakobranchidae</taxon>
        <taxon>Elysia</taxon>
    </lineage>
</organism>
<dbReference type="Proteomes" id="UP000762676">
    <property type="component" value="Unassembled WGS sequence"/>
</dbReference>
<proteinExistence type="predicted"/>
<sequence>MVLKIRCNNLAIRALLTEHVSGTEGSGSPPDQDPFLRSQAAFPCERCGSATLCITLVAIFAFIGQSSAQTQPEKTWIQTVLSPACDHLTYLMDEVYCTGSPNVKCDAVI</sequence>
<dbReference type="AlphaFoldDB" id="A0AAV4G850"/>
<keyword evidence="2" id="KW-1185">Reference proteome</keyword>
<protein>
    <submittedName>
        <fullName evidence="1">Uncharacterized protein</fullName>
    </submittedName>
</protein>
<name>A0AAV4G850_9GAST</name>
<gene>
    <name evidence="1" type="ORF">ElyMa_004056200</name>
</gene>
<accession>A0AAV4G850</accession>
<comment type="caution">
    <text evidence="1">The sequence shown here is derived from an EMBL/GenBank/DDBJ whole genome shotgun (WGS) entry which is preliminary data.</text>
</comment>
<dbReference type="EMBL" id="BMAT01008240">
    <property type="protein sequence ID" value="GFR80886.1"/>
    <property type="molecule type" value="Genomic_DNA"/>
</dbReference>
<reference evidence="1 2" key="1">
    <citation type="journal article" date="2021" name="Elife">
        <title>Chloroplast acquisition without the gene transfer in kleptoplastic sea slugs, Plakobranchus ocellatus.</title>
        <authorList>
            <person name="Maeda T."/>
            <person name="Takahashi S."/>
            <person name="Yoshida T."/>
            <person name="Shimamura S."/>
            <person name="Takaki Y."/>
            <person name="Nagai Y."/>
            <person name="Toyoda A."/>
            <person name="Suzuki Y."/>
            <person name="Arimoto A."/>
            <person name="Ishii H."/>
            <person name="Satoh N."/>
            <person name="Nishiyama T."/>
            <person name="Hasebe M."/>
            <person name="Maruyama T."/>
            <person name="Minagawa J."/>
            <person name="Obokata J."/>
            <person name="Shigenobu S."/>
        </authorList>
    </citation>
    <scope>NUCLEOTIDE SEQUENCE [LARGE SCALE GENOMIC DNA]</scope>
</reference>
<evidence type="ECO:0000313" key="1">
    <source>
        <dbReference type="EMBL" id="GFR80886.1"/>
    </source>
</evidence>
<evidence type="ECO:0000313" key="2">
    <source>
        <dbReference type="Proteomes" id="UP000762676"/>
    </source>
</evidence>